<protein>
    <submittedName>
        <fullName evidence="5">CBS-domain-containing membrane protein</fullName>
    </submittedName>
</protein>
<dbReference type="InterPro" id="IPR000644">
    <property type="entry name" value="CBS_dom"/>
</dbReference>
<feature type="domain" description="BON" evidence="3">
    <location>
        <begin position="156"/>
        <end position="224"/>
    </location>
</feature>
<dbReference type="EMBL" id="JH660640">
    <property type="protein sequence ID" value="EIM29814.1"/>
    <property type="molecule type" value="Genomic_DNA"/>
</dbReference>
<dbReference type="PROSITE" id="PS50914">
    <property type="entry name" value="BON"/>
    <property type="match status" value="1"/>
</dbReference>
<evidence type="ECO:0000313" key="6">
    <source>
        <dbReference type="Proteomes" id="UP000003947"/>
    </source>
</evidence>
<dbReference type="STRING" id="864069.MicloDRAFT_00011340"/>
<feature type="domain" description="CBS" evidence="4">
    <location>
        <begin position="95"/>
        <end position="153"/>
    </location>
</feature>
<dbReference type="Gene3D" id="3.10.580.10">
    <property type="entry name" value="CBS-domain"/>
    <property type="match status" value="1"/>
</dbReference>
<dbReference type="Proteomes" id="UP000003947">
    <property type="component" value="Unassembled WGS sequence"/>
</dbReference>
<dbReference type="InterPro" id="IPR017080">
    <property type="entry name" value="UCP036990_CBS_BON"/>
</dbReference>
<dbReference type="CDD" id="cd04586">
    <property type="entry name" value="CBS_pair_BON_assoc"/>
    <property type="match status" value="1"/>
</dbReference>
<dbReference type="SMART" id="SM00116">
    <property type="entry name" value="CBS"/>
    <property type="match status" value="2"/>
</dbReference>
<dbReference type="AlphaFoldDB" id="I4Z0S2"/>
<proteinExistence type="predicted"/>
<dbReference type="PANTHER" id="PTHR43080:SF26">
    <property type="entry name" value="REGULATORY PROTEIN"/>
    <property type="match status" value="1"/>
</dbReference>
<keyword evidence="1 2" id="KW-0129">CBS domain</keyword>
<dbReference type="Gene3D" id="3.30.1340.30">
    <property type="match status" value="1"/>
</dbReference>
<dbReference type="PROSITE" id="PS51371">
    <property type="entry name" value="CBS"/>
    <property type="match status" value="2"/>
</dbReference>
<dbReference type="InterPro" id="IPR007055">
    <property type="entry name" value="BON_dom"/>
</dbReference>
<evidence type="ECO:0000313" key="5">
    <source>
        <dbReference type="EMBL" id="EIM29814.1"/>
    </source>
</evidence>
<dbReference type="Pfam" id="PF00571">
    <property type="entry name" value="CBS"/>
    <property type="match status" value="2"/>
</dbReference>
<dbReference type="Pfam" id="PF04972">
    <property type="entry name" value="BON"/>
    <property type="match status" value="1"/>
</dbReference>
<evidence type="ECO:0000256" key="2">
    <source>
        <dbReference type="PROSITE-ProRule" id="PRU00703"/>
    </source>
</evidence>
<dbReference type="OrthoDB" id="9783590at2"/>
<dbReference type="HOGENOM" id="CLU_040681_1_0_5"/>
<reference evidence="5 6" key="1">
    <citation type="submission" date="2012-02" db="EMBL/GenBank/DDBJ databases">
        <title>Improved High-Quality Draft sequence of Microvirga sp. WSM3557.</title>
        <authorList>
            <consortium name="US DOE Joint Genome Institute"/>
            <person name="Lucas S."/>
            <person name="Han J."/>
            <person name="Lapidus A."/>
            <person name="Cheng J.-F."/>
            <person name="Goodwin L."/>
            <person name="Pitluck S."/>
            <person name="Peters L."/>
            <person name="Zhang X."/>
            <person name="Detter J.C."/>
            <person name="Han C."/>
            <person name="Tapia R."/>
            <person name="Land M."/>
            <person name="Hauser L."/>
            <person name="Kyrpides N."/>
            <person name="Ivanova N."/>
            <person name="Pagani I."/>
            <person name="Brau L."/>
            <person name="Yates R."/>
            <person name="O'Hara G."/>
            <person name="Rui T."/>
            <person name="Howieson J."/>
            <person name="Reeve W."/>
            <person name="Woyke T."/>
        </authorList>
    </citation>
    <scope>NUCLEOTIDE SEQUENCE [LARGE SCALE GENOMIC DNA]</scope>
    <source>
        <strain evidence="5 6">WSM3557</strain>
    </source>
</reference>
<feature type="domain" description="CBS" evidence="4">
    <location>
        <begin position="8"/>
        <end position="67"/>
    </location>
</feature>
<accession>I4Z0S2</accession>
<evidence type="ECO:0000259" key="3">
    <source>
        <dbReference type="PROSITE" id="PS50914"/>
    </source>
</evidence>
<dbReference type="PATRIC" id="fig|864069.3.peg.1258"/>
<sequence length="230" mass="25258">MLTAADVMTTAVITVRPEMSIHEIAKLLCDHHISGVPVVGDNGQLLGIVSEGDLIGHAGLAGEQRRSWWQTFLSGPKVLAQHYAKSHGRTASDVMTKEVVTVLETTSVADTARALEQHRIKRLPVLRNGRLIGIVTRSNLLQVLATTDVSKPMNVADRIIRERLTEELEEQPWAHLLSKDIVVENGVVHLFGIVQSDEERHAIRLVAENQAGVKGVEDHLSVVPPVSYVF</sequence>
<dbReference type="InterPro" id="IPR046342">
    <property type="entry name" value="CBS_dom_sf"/>
</dbReference>
<evidence type="ECO:0000256" key="1">
    <source>
        <dbReference type="ARBA" id="ARBA00023122"/>
    </source>
</evidence>
<name>I4Z0S2_9HYPH</name>
<gene>
    <name evidence="5" type="ORF">MicloDRAFT_00011340</name>
</gene>
<dbReference type="InterPro" id="IPR051257">
    <property type="entry name" value="Diverse_CBS-Domain"/>
</dbReference>
<dbReference type="PIRSF" id="PIRSF036990">
    <property type="entry name" value="UCP036990_CBS_BON"/>
    <property type="match status" value="1"/>
</dbReference>
<dbReference type="PANTHER" id="PTHR43080">
    <property type="entry name" value="CBS DOMAIN-CONTAINING PROTEIN CBSX3, MITOCHONDRIAL"/>
    <property type="match status" value="1"/>
</dbReference>
<evidence type="ECO:0000259" key="4">
    <source>
        <dbReference type="PROSITE" id="PS51371"/>
    </source>
</evidence>
<dbReference type="RefSeq" id="WP_009489812.1">
    <property type="nucleotide sequence ID" value="NZ_CP141050.1"/>
</dbReference>
<dbReference type="eggNOG" id="COG0517">
    <property type="taxonomic scope" value="Bacteria"/>
</dbReference>
<dbReference type="SUPFAM" id="SSF54631">
    <property type="entry name" value="CBS-domain pair"/>
    <property type="match status" value="1"/>
</dbReference>
<keyword evidence="6" id="KW-1185">Reference proteome</keyword>
<organism evidence="5 6">
    <name type="scientific">Microvirga lotononidis</name>
    <dbReference type="NCBI Taxonomy" id="864069"/>
    <lineage>
        <taxon>Bacteria</taxon>
        <taxon>Pseudomonadati</taxon>
        <taxon>Pseudomonadota</taxon>
        <taxon>Alphaproteobacteria</taxon>
        <taxon>Hyphomicrobiales</taxon>
        <taxon>Methylobacteriaceae</taxon>
        <taxon>Microvirga</taxon>
    </lineage>
</organism>